<evidence type="ECO:0000256" key="11">
    <source>
        <dbReference type="PROSITE-ProRule" id="PRU00278"/>
    </source>
</evidence>
<proteinExistence type="inferred from homology"/>
<evidence type="ECO:0000313" key="15">
    <source>
        <dbReference type="Proteomes" id="UP000054858"/>
    </source>
</evidence>
<keyword evidence="7" id="KW-0143">Chaperone</keyword>
<evidence type="ECO:0000313" key="14">
    <source>
        <dbReference type="EMBL" id="KTD36881.1"/>
    </source>
</evidence>
<dbReference type="PROSITE" id="PS50198">
    <property type="entry name" value="PPIC_PPIASE_2"/>
    <property type="match status" value="1"/>
</dbReference>
<evidence type="ECO:0000256" key="10">
    <source>
        <dbReference type="ARBA" id="ARBA00042775"/>
    </source>
</evidence>
<evidence type="ECO:0000256" key="1">
    <source>
        <dbReference type="ARBA" id="ARBA00004382"/>
    </source>
</evidence>
<dbReference type="Pfam" id="PF13624">
    <property type="entry name" value="SurA_N_3"/>
    <property type="match status" value="1"/>
</dbReference>
<comment type="subcellular location">
    <subcellularLocation>
        <location evidence="1">Cell inner membrane</location>
        <topology evidence="1">Single-pass type II membrane protein</topology>
        <orientation evidence="1">Periplasmic side</orientation>
    </subcellularLocation>
</comment>
<sequence>MLQKLNERIQGIVAWVIIILIAVTFTLFGVDYYMQSRQDTNVQVEVNGQPITKQAFELNYRRTRQMRDSAHMTAASENQLKKQILDEMIVNQVSTQAARRQGFNVSPEQANAAILSIPQFYEDGHFSADRYQQALSGALFTPESFQNEVRQGMLLNQQRFALIGTAFALPSEVKKFVKLYMQTRDYDYLMIPALPFKKEVNVSDEEISAYYQKHRKQFLTPEKIIISYVQLSMPDIKANIKLSDEQVKRYYEENQHNYLTPAEWQVAHILFTVPADASAVEQQQIKEKAEKTYNILKLKPELFEQKVEALSEDRISAMKQGILPWIVAGQSELDKSLVNFTEPGEILPPIQTRHGYELFKVLAYKPAKVKPYEEVKTDIEEQLSTELVQSEYAKALEQLTDLSYQTPDNLMPVAENLHLDIKTAGPFSRRGGNDLLTQNKSIIQAAFSHDVLEQGNNSEPIQINNDSVVVLRVDKRIPAKEQSLAEVKPYIVEQLINEKAELQAKNLGQMLMTAKKEPKLQEKLIEENQLKWQEVIQATRETDKVSSSINEMAFNLQRLGAETGRNLNNGSYVIVRLKKINDGELQRLDKEQIASITQQLEANYGMMDYDLYINGLVSNAKIVNH</sequence>
<dbReference type="AlphaFoldDB" id="A0A0W0WX66"/>
<keyword evidence="5 12" id="KW-1133">Transmembrane helix</keyword>
<evidence type="ECO:0000256" key="2">
    <source>
        <dbReference type="ARBA" id="ARBA00022475"/>
    </source>
</evidence>
<name>A0A0W0WX66_9GAMM</name>
<dbReference type="InterPro" id="IPR052029">
    <property type="entry name" value="PpiD_chaperone"/>
</dbReference>
<evidence type="ECO:0000256" key="5">
    <source>
        <dbReference type="ARBA" id="ARBA00022989"/>
    </source>
</evidence>
<organism evidence="14 15">
    <name type="scientific">Legionella oakridgensis</name>
    <dbReference type="NCBI Taxonomy" id="29423"/>
    <lineage>
        <taxon>Bacteria</taxon>
        <taxon>Pseudomonadati</taxon>
        <taxon>Pseudomonadota</taxon>
        <taxon>Gammaproteobacteria</taxon>
        <taxon>Legionellales</taxon>
        <taxon>Legionellaceae</taxon>
        <taxon>Legionella</taxon>
    </lineage>
</organism>
<evidence type="ECO:0000256" key="9">
    <source>
        <dbReference type="ARBA" id="ARBA00040743"/>
    </source>
</evidence>
<dbReference type="GO" id="GO:0005886">
    <property type="term" value="C:plasma membrane"/>
    <property type="evidence" value="ECO:0007669"/>
    <property type="project" value="UniProtKB-SubCell"/>
</dbReference>
<dbReference type="Gene3D" id="1.10.4030.10">
    <property type="entry name" value="Porin chaperone SurA, peptide-binding domain"/>
    <property type="match status" value="1"/>
</dbReference>
<dbReference type="PANTHER" id="PTHR47529">
    <property type="entry name" value="PEPTIDYL-PROLYL CIS-TRANS ISOMERASE D"/>
    <property type="match status" value="1"/>
</dbReference>
<dbReference type="GO" id="GO:0003755">
    <property type="term" value="F:peptidyl-prolyl cis-trans isomerase activity"/>
    <property type="evidence" value="ECO:0007669"/>
    <property type="project" value="UniProtKB-KW"/>
</dbReference>
<accession>A0A0W0WX66</accession>
<protein>
    <recommendedName>
        <fullName evidence="9">Periplasmic chaperone PpiD</fullName>
    </recommendedName>
    <alternativeName>
        <fullName evidence="10">Periplasmic folding chaperone</fullName>
    </alternativeName>
</protein>
<dbReference type="InterPro" id="IPR000297">
    <property type="entry name" value="PPIase_PpiC"/>
</dbReference>
<reference evidence="14 15" key="1">
    <citation type="submission" date="2015-11" db="EMBL/GenBank/DDBJ databases">
        <title>Genomic analysis of 38 Legionella species identifies large and diverse effector repertoires.</title>
        <authorList>
            <person name="Burstein D."/>
            <person name="Amaro F."/>
            <person name="Zusman T."/>
            <person name="Lifshitz Z."/>
            <person name="Cohen O."/>
            <person name="Gilbert J.A."/>
            <person name="Pupko T."/>
            <person name="Shuman H.A."/>
            <person name="Segal G."/>
        </authorList>
    </citation>
    <scope>NUCLEOTIDE SEQUENCE [LARGE SCALE GENOMIC DNA]</scope>
    <source>
        <strain evidence="14 15">Oak Ridge-10</strain>
    </source>
</reference>
<dbReference type="EMBL" id="LNYP01000031">
    <property type="protein sequence ID" value="KTD36881.1"/>
    <property type="molecule type" value="Genomic_DNA"/>
</dbReference>
<dbReference type="InterPro" id="IPR046357">
    <property type="entry name" value="PPIase_dom_sf"/>
</dbReference>
<keyword evidence="2" id="KW-1003">Cell membrane</keyword>
<evidence type="ECO:0000259" key="13">
    <source>
        <dbReference type="PROSITE" id="PS50198"/>
    </source>
</evidence>
<dbReference type="RefSeq" id="WP_025385232.1">
    <property type="nucleotide sequence ID" value="NZ_LCUA01000027.1"/>
</dbReference>
<dbReference type="InterPro" id="IPR027304">
    <property type="entry name" value="Trigger_fact/SurA_dom_sf"/>
</dbReference>
<comment type="similarity">
    <text evidence="8">Belongs to the PpiD chaperone family.</text>
</comment>
<keyword evidence="3" id="KW-0997">Cell inner membrane</keyword>
<evidence type="ECO:0000256" key="8">
    <source>
        <dbReference type="ARBA" id="ARBA00038408"/>
    </source>
</evidence>
<keyword evidence="11" id="KW-0697">Rotamase</keyword>
<keyword evidence="4 12" id="KW-0812">Transmembrane</keyword>
<dbReference type="Pfam" id="PF13145">
    <property type="entry name" value="Rotamase_2"/>
    <property type="match status" value="1"/>
</dbReference>
<comment type="caution">
    <text evidence="14">The sequence shown here is derived from an EMBL/GenBank/DDBJ whole genome shotgun (WGS) entry which is preliminary data.</text>
</comment>
<evidence type="ECO:0000256" key="12">
    <source>
        <dbReference type="SAM" id="Phobius"/>
    </source>
</evidence>
<dbReference type="PANTHER" id="PTHR47529:SF1">
    <property type="entry name" value="PERIPLASMIC CHAPERONE PPID"/>
    <property type="match status" value="1"/>
</dbReference>
<evidence type="ECO:0000256" key="6">
    <source>
        <dbReference type="ARBA" id="ARBA00023136"/>
    </source>
</evidence>
<gene>
    <name evidence="14" type="primary">surA</name>
    <name evidence="14" type="ORF">Loak_2017</name>
</gene>
<keyword evidence="11 14" id="KW-0413">Isomerase</keyword>
<dbReference type="SUPFAM" id="SSF54534">
    <property type="entry name" value="FKBP-like"/>
    <property type="match status" value="1"/>
</dbReference>
<dbReference type="Proteomes" id="UP000054858">
    <property type="component" value="Unassembled WGS sequence"/>
</dbReference>
<keyword evidence="6 12" id="KW-0472">Membrane</keyword>
<evidence type="ECO:0000256" key="3">
    <source>
        <dbReference type="ARBA" id="ARBA00022519"/>
    </source>
</evidence>
<evidence type="ECO:0000256" key="4">
    <source>
        <dbReference type="ARBA" id="ARBA00022692"/>
    </source>
</evidence>
<dbReference type="Gene3D" id="3.10.50.40">
    <property type="match status" value="1"/>
</dbReference>
<dbReference type="SUPFAM" id="SSF109998">
    <property type="entry name" value="Triger factor/SurA peptide-binding domain-like"/>
    <property type="match status" value="1"/>
</dbReference>
<dbReference type="PATRIC" id="fig|29423.5.peg.2116"/>
<evidence type="ECO:0000256" key="7">
    <source>
        <dbReference type="ARBA" id="ARBA00023186"/>
    </source>
</evidence>
<feature type="transmembrane region" description="Helical" evidence="12">
    <location>
        <begin position="12"/>
        <end position="34"/>
    </location>
</feature>
<feature type="domain" description="PpiC" evidence="13">
    <location>
        <begin position="261"/>
        <end position="363"/>
    </location>
</feature>